<dbReference type="EMBL" id="BAABRN010000027">
    <property type="protein sequence ID" value="GAA5502653.1"/>
    <property type="molecule type" value="Genomic_DNA"/>
</dbReference>
<sequence>MRRGASQTVKPSNRQTAKSIGLLNFLAVRPLDGLTFTRADLGGAP</sequence>
<protein>
    <submittedName>
        <fullName evidence="1">Uncharacterized protein</fullName>
    </submittedName>
</protein>
<gene>
    <name evidence="1" type="ORF">Dxin01_02397</name>
</gene>
<organism evidence="1 2">
    <name type="scientific">Deinococcus xinjiangensis</name>
    <dbReference type="NCBI Taxonomy" id="457454"/>
    <lineage>
        <taxon>Bacteria</taxon>
        <taxon>Thermotogati</taxon>
        <taxon>Deinococcota</taxon>
        <taxon>Deinococci</taxon>
        <taxon>Deinococcales</taxon>
        <taxon>Deinococcaceae</taxon>
        <taxon>Deinococcus</taxon>
    </lineage>
</organism>
<comment type="caution">
    <text evidence="1">The sequence shown here is derived from an EMBL/GenBank/DDBJ whole genome shotgun (WGS) entry which is preliminary data.</text>
</comment>
<proteinExistence type="predicted"/>
<name>A0ABP9VF14_9DEIO</name>
<dbReference type="Proteomes" id="UP001458946">
    <property type="component" value="Unassembled WGS sequence"/>
</dbReference>
<accession>A0ABP9VF14</accession>
<evidence type="ECO:0000313" key="1">
    <source>
        <dbReference type="EMBL" id="GAA5502653.1"/>
    </source>
</evidence>
<keyword evidence="2" id="KW-1185">Reference proteome</keyword>
<reference evidence="1 2" key="1">
    <citation type="submission" date="2024-02" db="EMBL/GenBank/DDBJ databases">
        <title>Deinococcus xinjiangensis NBRC 107630.</title>
        <authorList>
            <person name="Ichikawa N."/>
            <person name="Katano-Makiyama Y."/>
            <person name="Hidaka K."/>
        </authorList>
    </citation>
    <scope>NUCLEOTIDE SEQUENCE [LARGE SCALE GENOMIC DNA]</scope>
    <source>
        <strain evidence="1 2">NBRC 107630</strain>
    </source>
</reference>
<evidence type="ECO:0000313" key="2">
    <source>
        <dbReference type="Proteomes" id="UP001458946"/>
    </source>
</evidence>